<protein>
    <recommendedName>
        <fullName evidence="1">FecR protein domain-containing protein</fullName>
    </recommendedName>
</protein>
<dbReference type="InterPro" id="IPR006860">
    <property type="entry name" value="FecR"/>
</dbReference>
<dbReference type="PANTHER" id="PTHR38731">
    <property type="entry name" value="LIPL45-RELATED LIPOPROTEIN-RELATED"/>
    <property type="match status" value="1"/>
</dbReference>
<accession>A0A381PSW6</accession>
<dbReference type="Pfam" id="PF04773">
    <property type="entry name" value="FecR"/>
    <property type="match status" value="1"/>
</dbReference>
<dbReference type="Gene3D" id="2.60.120.1440">
    <property type="match status" value="1"/>
</dbReference>
<proteinExistence type="predicted"/>
<dbReference type="EMBL" id="UINC01001066">
    <property type="protein sequence ID" value="SUZ69598.1"/>
    <property type="molecule type" value="Genomic_DNA"/>
</dbReference>
<sequence>MRIYFPFKYLFIILLFSLSSAQGSAQSENPAIATLLNVDGAVKVFNENSPKGRQGSHGMLLFAGNKILTSAKSKSTVEYRDGSRVRLFQNSTLVLNLSEEQTTNKRTFKFQLTLKNGSLRGRFVKGLQRTKIRTPTALIGIKGTSVRISENNNKATVSLTEGQVEVSNLYSRTTLNPGQWLTDFDRNTDLTQNVTQIPNLLSLKTAEYELDFRNAKAKQLDFSVQLQNSISGKSITRSGQVIFESDYKNIRLPKRFLLNDRGFARVLIGLDPPSLTDPEFKGLITIRAFMDGEGFDDVTEGHLVLKILNLGRKRTLLLDPDKGVSKKEG</sequence>
<reference evidence="2" key="1">
    <citation type="submission" date="2018-05" db="EMBL/GenBank/DDBJ databases">
        <authorList>
            <person name="Lanie J.A."/>
            <person name="Ng W.-L."/>
            <person name="Kazmierczak K.M."/>
            <person name="Andrzejewski T.M."/>
            <person name="Davidsen T.M."/>
            <person name="Wayne K.J."/>
            <person name="Tettelin H."/>
            <person name="Glass J.I."/>
            <person name="Rusch D."/>
            <person name="Podicherti R."/>
            <person name="Tsui H.-C.T."/>
            <person name="Winkler M.E."/>
        </authorList>
    </citation>
    <scope>NUCLEOTIDE SEQUENCE</scope>
</reference>
<dbReference type="AlphaFoldDB" id="A0A381PSW6"/>
<gene>
    <name evidence="2" type="ORF">METZ01_LOCUS22452</name>
</gene>
<evidence type="ECO:0000259" key="1">
    <source>
        <dbReference type="Pfam" id="PF04773"/>
    </source>
</evidence>
<evidence type="ECO:0000313" key="2">
    <source>
        <dbReference type="EMBL" id="SUZ69598.1"/>
    </source>
</evidence>
<organism evidence="2">
    <name type="scientific">marine metagenome</name>
    <dbReference type="NCBI Taxonomy" id="408172"/>
    <lineage>
        <taxon>unclassified sequences</taxon>
        <taxon>metagenomes</taxon>
        <taxon>ecological metagenomes</taxon>
    </lineage>
</organism>
<name>A0A381PSW6_9ZZZZ</name>
<feature type="domain" description="FecR protein" evidence="1">
    <location>
        <begin position="66"/>
        <end position="165"/>
    </location>
</feature>